<dbReference type="NCBIfam" id="TIGR00227">
    <property type="entry name" value="ribD_Cterm"/>
    <property type="match status" value="1"/>
</dbReference>
<evidence type="ECO:0000256" key="3">
    <source>
        <dbReference type="ARBA" id="ARBA00004910"/>
    </source>
</evidence>
<comment type="pathway">
    <text evidence="2">Cofactor biosynthesis; riboflavin biosynthesis; 5-amino-6-(D-ribitylamino)uracil from GTP: step 2/4.</text>
</comment>
<dbReference type="GO" id="GO:0008703">
    <property type="term" value="F:5-amino-6-(5-phosphoribosylamino)uracil reductase activity"/>
    <property type="evidence" value="ECO:0007669"/>
    <property type="project" value="InterPro"/>
</dbReference>
<keyword evidence="5" id="KW-0479">Metal-binding</keyword>
<dbReference type="GO" id="GO:0008835">
    <property type="term" value="F:diaminohydroxyphosphoribosylaminopyrimidine deaminase activity"/>
    <property type="evidence" value="ECO:0007669"/>
    <property type="project" value="InterPro"/>
</dbReference>
<organism evidence="12">
    <name type="scientific">marine metagenome</name>
    <dbReference type="NCBI Taxonomy" id="408172"/>
    <lineage>
        <taxon>unclassified sequences</taxon>
        <taxon>metagenomes</taxon>
        <taxon>ecological metagenomes</taxon>
    </lineage>
</organism>
<dbReference type="SUPFAM" id="SSF53597">
    <property type="entry name" value="Dihydrofolate reductase-like"/>
    <property type="match status" value="1"/>
</dbReference>
<evidence type="ECO:0000313" key="12">
    <source>
        <dbReference type="EMBL" id="SVB57544.1"/>
    </source>
</evidence>
<dbReference type="NCBIfam" id="TIGR00326">
    <property type="entry name" value="eubact_ribD"/>
    <property type="match status" value="1"/>
</dbReference>
<evidence type="ECO:0000256" key="7">
    <source>
        <dbReference type="ARBA" id="ARBA00022833"/>
    </source>
</evidence>
<dbReference type="Gene3D" id="3.40.430.10">
    <property type="entry name" value="Dihydrofolate Reductase, subunit A"/>
    <property type="match status" value="1"/>
</dbReference>
<dbReference type="CDD" id="cd01284">
    <property type="entry name" value="Riboflavin_deaminase-reductase"/>
    <property type="match status" value="1"/>
</dbReference>
<keyword evidence="9" id="KW-0560">Oxidoreductase</keyword>
<evidence type="ECO:0000256" key="5">
    <source>
        <dbReference type="ARBA" id="ARBA00022723"/>
    </source>
</evidence>
<dbReference type="FunFam" id="3.40.140.10:FF:000025">
    <property type="entry name" value="Riboflavin biosynthesis protein RibD"/>
    <property type="match status" value="1"/>
</dbReference>
<protein>
    <recommendedName>
        <fullName evidence="11">CMP/dCMP-type deaminase domain-containing protein</fullName>
    </recommendedName>
</protein>
<dbReference type="AlphaFoldDB" id="A0A382F5D9"/>
<accession>A0A382F5D9</accession>
<evidence type="ECO:0000256" key="4">
    <source>
        <dbReference type="ARBA" id="ARBA00022619"/>
    </source>
</evidence>
<evidence type="ECO:0000256" key="1">
    <source>
        <dbReference type="ARBA" id="ARBA00001947"/>
    </source>
</evidence>
<gene>
    <name evidence="12" type="ORF">METZ01_LOCUS210398</name>
</gene>
<keyword evidence="4" id="KW-0686">Riboflavin biosynthesis</keyword>
<dbReference type="InterPro" id="IPR016193">
    <property type="entry name" value="Cytidine_deaminase-like"/>
</dbReference>
<evidence type="ECO:0000259" key="11">
    <source>
        <dbReference type="PROSITE" id="PS51747"/>
    </source>
</evidence>
<dbReference type="Gene3D" id="3.40.140.10">
    <property type="entry name" value="Cytidine Deaminase, domain 2"/>
    <property type="match status" value="1"/>
</dbReference>
<dbReference type="Pfam" id="PF01872">
    <property type="entry name" value="RibD_C"/>
    <property type="match status" value="1"/>
</dbReference>
<proteinExistence type="predicted"/>
<evidence type="ECO:0000256" key="9">
    <source>
        <dbReference type="ARBA" id="ARBA00023002"/>
    </source>
</evidence>
<evidence type="ECO:0000256" key="8">
    <source>
        <dbReference type="ARBA" id="ARBA00022857"/>
    </source>
</evidence>
<dbReference type="GO" id="GO:0050661">
    <property type="term" value="F:NADP binding"/>
    <property type="evidence" value="ECO:0007669"/>
    <property type="project" value="InterPro"/>
</dbReference>
<evidence type="ECO:0000256" key="2">
    <source>
        <dbReference type="ARBA" id="ARBA00004882"/>
    </source>
</evidence>
<keyword evidence="8" id="KW-0521">NADP</keyword>
<evidence type="ECO:0000256" key="6">
    <source>
        <dbReference type="ARBA" id="ARBA00022801"/>
    </source>
</evidence>
<evidence type="ECO:0000256" key="10">
    <source>
        <dbReference type="ARBA" id="ARBA00023268"/>
    </source>
</evidence>
<dbReference type="InterPro" id="IPR050765">
    <property type="entry name" value="Riboflavin_Biosynth_HTPR"/>
</dbReference>
<dbReference type="PANTHER" id="PTHR38011">
    <property type="entry name" value="DIHYDROFOLATE REDUCTASE FAMILY PROTEIN (AFU_ORTHOLOGUE AFUA_8G06820)"/>
    <property type="match status" value="1"/>
</dbReference>
<dbReference type="EMBL" id="UINC01047811">
    <property type="protein sequence ID" value="SVB57544.1"/>
    <property type="molecule type" value="Genomic_DNA"/>
</dbReference>
<dbReference type="InterPro" id="IPR002734">
    <property type="entry name" value="RibDG_C"/>
</dbReference>
<feature type="domain" description="CMP/dCMP-type deaminase" evidence="11">
    <location>
        <begin position="4"/>
        <end position="117"/>
    </location>
</feature>
<sequence length="367" mass="40109">MARELDENYMRLALDLALKAEGKTSPNPLVGAVVIKSGKVVAKGFHKKAGLPHAEIVALRQAGRKSIGADLFVNLEPCCHHGRTPPCIDAIIKARVKRVVVGIRDPNHLINGKGIRLLRKNGIDVVTGVLKKECEALNESFLKYIKTGRPFLILKSALTLDGKIATRTGNSKWITGPKARDYAHQLRSRVDAVLVGAGTVFADNPRLTSRLEKNSTRNPIRIIVAGKKTVPISAKVFNNSHKERVIYAVTSDFSSGRKIRFEKMGVEVLLIKQKRGRVNLSLLMDKLGKMKITSIMIEGGSEISGSVVKEKLCDKVIYFIAPKIIGGRNSPSPVGGEGVKHLKDFMEIKNMSVDKLGDDLVIEGTLS</sequence>
<dbReference type="InterPro" id="IPR016192">
    <property type="entry name" value="APOBEC/CMP_deaminase_Zn-bd"/>
</dbReference>
<dbReference type="GO" id="GO:0008270">
    <property type="term" value="F:zinc ion binding"/>
    <property type="evidence" value="ECO:0007669"/>
    <property type="project" value="InterPro"/>
</dbReference>
<dbReference type="PANTHER" id="PTHR38011:SF7">
    <property type="entry name" value="2,5-DIAMINO-6-RIBOSYLAMINO-4(3H)-PYRIMIDINONE 5'-PHOSPHATE REDUCTASE"/>
    <property type="match status" value="1"/>
</dbReference>
<dbReference type="InterPro" id="IPR011549">
    <property type="entry name" value="RibD_C"/>
</dbReference>
<comment type="pathway">
    <text evidence="3">Cofactor biosynthesis; riboflavin biosynthesis; 5-amino-6-(D-ribitylamino)uracil from GTP: step 3/4.</text>
</comment>
<name>A0A382F5D9_9ZZZZ</name>
<keyword evidence="7" id="KW-0862">Zinc</keyword>
<keyword evidence="6" id="KW-0378">Hydrolase</keyword>
<dbReference type="PIRSF" id="PIRSF006769">
    <property type="entry name" value="RibD"/>
    <property type="match status" value="1"/>
</dbReference>
<dbReference type="InterPro" id="IPR002125">
    <property type="entry name" value="CMP_dCMP_dom"/>
</dbReference>
<dbReference type="UniPathway" id="UPA00275">
    <property type="reaction ID" value="UER00401"/>
</dbReference>
<comment type="cofactor">
    <cofactor evidence="1">
        <name>Zn(2+)</name>
        <dbReference type="ChEBI" id="CHEBI:29105"/>
    </cofactor>
</comment>
<dbReference type="InterPro" id="IPR024072">
    <property type="entry name" value="DHFR-like_dom_sf"/>
</dbReference>
<dbReference type="InterPro" id="IPR004794">
    <property type="entry name" value="Eubact_RibD"/>
</dbReference>
<keyword evidence="10" id="KW-0511">Multifunctional enzyme</keyword>
<dbReference type="PROSITE" id="PS51747">
    <property type="entry name" value="CYT_DCMP_DEAMINASES_2"/>
    <property type="match status" value="1"/>
</dbReference>
<reference evidence="12" key="1">
    <citation type="submission" date="2018-05" db="EMBL/GenBank/DDBJ databases">
        <authorList>
            <person name="Lanie J.A."/>
            <person name="Ng W.-L."/>
            <person name="Kazmierczak K.M."/>
            <person name="Andrzejewski T.M."/>
            <person name="Davidsen T.M."/>
            <person name="Wayne K.J."/>
            <person name="Tettelin H."/>
            <person name="Glass J.I."/>
            <person name="Rusch D."/>
            <person name="Podicherti R."/>
            <person name="Tsui H.-C.T."/>
            <person name="Winkler M.E."/>
        </authorList>
    </citation>
    <scope>NUCLEOTIDE SEQUENCE</scope>
</reference>
<dbReference type="SUPFAM" id="SSF53927">
    <property type="entry name" value="Cytidine deaminase-like"/>
    <property type="match status" value="1"/>
</dbReference>
<dbReference type="GO" id="GO:0009231">
    <property type="term" value="P:riboflavin biosynthetic process"/>
    <property type="evidence" value="ECO:0007669"/>
    <property type="project" value="UniProtKB-UniPathway"/>
</dbReference>
<dbReference type="PROSITE" id="PS00903">
    <property type="entry name" value="CYT_DCMP_DEAMINASES_1"/>
    <property type="match status" value="1"/>
</dbReference>
<dbReference type="Pfam" id="PF00383">
    <property type="entry name" value="dCMP_cyt_deam_1"/>
    <property type="match status" value="1"/>
</dbReference>